<gene>
    <name evidence="8" type="ORF">Q8F55_006176</name>
</gene>
<proteinExistence type="inferred from homology"/>
<evidence type="ECO:0000313" key="8">
    <source>
        <dbReference type="EMBL" id="KAL1406771.1"/>
    </source>
</evidence>
<evidence type="ECO:0000259" key="7">
    <source>
        <dbReference type="SMART" id="SM00829"/>
    </source>
</evidence>
<sequence length="358" mass="36636">MTIPTTARAAVTVNGGTPQFSIDHREDFPVPTPGPGEILLECKYTGVCQSDYHAAYGDWQGLTQAEGVTCLGHEGAGIVRAVGPGVTDSKVGDRAGALVAADSCGTCEFCSQDDCALCAKINLTGFHRNGSFAQYINVNTRFAVHIPEGIPFEQAAPFMCSGGTAFTAVKTTGLKAGQTVAVLGAAGGVGHMVVQFAKARGLRVIAIDVGADKKEATLATGADEYVDITGTKDLPATVAALTPDGLGVHGVIVTAGNGKAYAAGVGILRPRGVFVCVGLPPTGSAIAGAEPAAIIFKAITVRGSLLNTVEDMNEALQLLKDGKIKEHVEIRPFAATGQALADVGASKTKGRVVIDFAK</sequence>
<dbReference type="PROSITE" id="PS00059">
    <property type="entry name" value="ADH_ZINC"/>
    <property type="match status" value="1"/>
</dbReference>
<evidence type="ECO:0000256" key="3">
    <source>
        <dbReference type="ARBA" id="ARBA00022723"/>
    </source>
</evidence>
<keyword evidence="5" id="KW-0560">Oxidoreductase</keyword>
<protein>
    <recommendedName>
        <fullName evidence="7">Enoyl reductase (ER) domain-containing protein</fullName>
    </recommendedName>
</protein>
<feature type="domain" description="Enoyl reductase (ER)" evidence="7">
    <location>
        <begin position="15"/>
        <end position="354"/>
    </location>
</feature>
<evidence type="ECO:0000256" key="2">
    <source>
        <dbReference type="ARBA" id="ARBA00008072"/>
    </source>
</evidence>
<keyword evidence="9" id="KW-1185">Reference proteome</keyword>
<dbReference type="GeneID" id="95987219"/>
<evidence type="ECO:0000256" key="6">
    <source>
        <dbReference type="RuleBase" id="RU361277"/>
    </source>
</evidence>
<dbReference type="RefSeq" id="XP_069206715.1">
    <property type="nucleotide sequence ID" value="XM_069354644.1"/>
</dbReference>
<comment type="caution">
    <text evidence="8">The sequence shown here is derived from an EMBL/GenBank/DDBJ whole genome shotgun (WGS) entry which is preliminary data.</text>
</comment>
<dbReference type="InterPro" id="IPR002328">
    <property type="entry name" value="ADH_Zn_CS"/>
</dbReference>
<dbReference type="InterPro" id="IPR013149">
    <property type="entry name" value="ADH-like_C"/>
</dbReference>
<dbReference type="CDD" id="cd08297">
    <property type="entry name" value="CAD3"/>
    <property type="match status" value="1"/>
</dbReference>
<comment type="cofactor">
    <cofactor evidence="1 6">
        <name>Zn(2+)</name>
        <dbReference type="ChEBI" id="CHEBI:29105"/>
    </cofactor>
</comment>
<dbReference type="Gene3D" id="3.40.50.720">
    <property type="entry name" value="NAD(P)-binding Rossmann-like Domain"/>
    <property type="match status" value="1"/>
</dbReference>
<dbReference type="Pfam" id="PF00107">
    <property type="entry name" value="ADH_zinc_N"/>
    <property type="match status" value="1"/>
</dbReference>
<dbReference type="SMART" id="SM00829">
    <property type="entry name" value="PKS_ER"/>
    <property type="match status" value="1"/>
</dbReference>
<dbReference type="InterPro" id="IPR036291">
    <property type="entry name" value="NAD(P)-bd_dom_sf"/>
</dbReference>
<dbReference type="Gene3D" id="3.90.180.10">
    <property type="entry name" value="Medium-chain alcohol dehydrogenases, catalytic domain"/>
    <property type="match status" value="1"/>
</dbReference>
<dbReference type="InterPro" id="IPR011032">
    <property type="entry name" value="GroES-like_sf"/>
</dbReference>
<reference evidence="8 9" key="1">
    <citation type="submission" date="2023-08" db="EMBL/GenBank/DDBJ databases">
        <title>Annotated Genome Sequence of Vanrija albida AlHP1.</title>
        <authorList>
            <person name="Herzog R."/>
        </authorList>
    </citation>
    <scope>NUCLEOTIDE SEQUENCE [LARGE SCALE GENOMIC DNA]</scope>
    <source>
        <strain evidence="8 9">AlHP1</strain>
    </source>
</reference>
<organism evidence="8 9">
    <name type="scientific">Vanrija albida</name>
    <dbReference type="NCBI Taxonomy" id="181172"/>
    <lineage>
        <taxon>Eukaryota</taxon>
        <taxon>Fungi</taxon>
        <taxon>Dikarya</taxon>
        <taxon>Basidiomycota</taxon>
        <taxon>Agaricomycotina</taxon>
        <taxon>Tremellomycetes</taxon>
        <taxon>Trichosporonales</taxon>
        <taxon>Trichosporonaceae</taxon>
        <taxon>Vanrija</taxon>
    </lineage>
</organism>
<evidence type="ECO:0000313" key="9">
    <source>
        <dbReference type="Proteomes" id="UP001565368"/>
    </source>
</evidence>
<dbReference type="InterPro" id="IPR013154">
    <property type="entry name" value="ADH-like_N"/>
</dbReference>
<dbReference type="Pfam" id="PF08240">
    <property type="entry name" value="ADH_N"/>
    <property type="match status" value="1"/>
</dbReference>
<name>A0ABR3PWS0_9TREE</name>
<dbReference type="PANTHER" id="PTHR42940">
    <property type="entry name" value="ALCOHOL DEHYDROGENASE 1-RELATED"/>
    <property type="match status" value="1"/>
</dbReference>
<evidence type="ECO:0000256" key="1">
    <source>
        <dbReference type="ARBA" id="ARBA00001947"/>
    </source>
</evidence>
<keyword evidence="4 6" id="KW-0862">Zinc</keyword>
<evidence type="ECO:0000256" key="5">
    <source>
        <dbReference type="ARBA" id="ARBA00023002"/>
    </source>
</evidence>
<dbReference type="PANTHER" id="PTHR42940:SF1">
    <property type="entry name" value="ENOYL REDUCTASE (ER) DOMAIN-CONTAINING PROTEIN"/>
    <property type="match status" value="1"/>
</dbReference>
<dbReference type="SUPFAM" id="SSF50129">
    <property type="entry name" value="GroES-like"/>
    <property type="match status" value="1"/>
</dbReference>
<dbReference type="SUPFAM" id="SSF51735">
    <property type="entry name" value="NAD(P)-binding Rossmann-fold domains"/>
    <property type="match status" value="1"/>
</dbReference>
<evidence type="ECO:0000256" key="4">
    <source>
        <dbReference type="ARBA" id="ARBA00022833"/>
    </source>
</evidence>
<dbReference type="EMBL" id="JBBXJM010000005">
    <property type="protein sequence ID" value="KAL1406771.1"/>
    <property type="molecule type" value="Genomic_DNA"/>
</dbReference>
<keyword evidence="3 6" id="KW-0479">Metal-binding</keyword>
<comment type="similarity">
    <text evidence="2 6">Belongs to the zinc-containing alcohol dehydrogenase family.</text>
</comment>
<dbReference type="InterPro" id="IPR020843">
    <property type="entry name" value="ER"/>
</dbReference>
<accession>A0ABR3PWS0</accession>
<dbReference type="Proteomes" id="UP001565368">
    <property type="component" value="Unassembled WGS sequence"/>
</dbReference>